<dbReference type="SUPFAM" id="SSF53335">
    <property type="entry name" value="S-adenosyl-L-methionine-dependent methyltransferases"/>
    <property type="match status" value="1"/>
</dbReference>
<reference evidence="3 4" key="1">
    <citation type="submission" date="2022-11" db="EMBL/GenBank/DDBJ databases">
        <title>Minimal conservation of predation-associated metabolite biosynthetic gene clusters underscores biosynthetic potential of Myxococcota including descriptions for ten novel species: Archangium lansinium sp. nov., Myxococcus landrumus sp. nov., Nannocystis bai.</title>
        <authorList>
            <person name="Ahearne A."/>
            <person name="Stevens C."/>
            <person name="Dowd S."/>
        </authorList>
    </citation>
    <scope>NUCLEOTIDE SEQUENCE [LARGE SCALE GENOMIC DNA]</scope>
    <source>
        <strain evidence="3 4">NCELM</strain>
    </source>
</reference>
<dbReference type="PANTHER" id="PTHR43861">
    <property type="entry name" value="TRANS-ACONITATE 2-METHYLTRANSFERASE-RELATED"/>
    <property type="match status" value="1"/>
</dbReference>
<evidence type="ECO:0000259" key="2">
    <source>
        <dbReference type="Pfam" id="PF13649"/>
    </source>
</evidence>
<dbReference type="RefSeq" id="WP_271994864.1">
    <property type="nucleotide sequence ID" value="NZ_JAQNDN010000001.1"/>
</dbReference>
<proteinExistence type="predicted"/>
<keyword evidence="3" id="KW-0489">Methyltransferase</keyword>
<keyword evidence="4" id="KW-1185">Reference proteome</keyword>
<accession>A0ABT5AYX6</accession>
<dbReference type="GO" id="GO:0008168">
    <property type="term" value="F:methyltransferase activity"/>
    <property type="evidence" value="ECO:0007669"/>
    <property type="project" value="UniProtKB-KW"/>
</dbReference>
<name>A0ABT5AYX6_9BACT</name>
<dbReference type="EMBL" id="JAQNDN010000001">
    <property type="protein sequence ID" value="MDC0667039.1"/>
    <property type="molecule type" value="Genomic_DNA"/>
</dbReference>
<dbReference type="Gene3D" id="3.40.50.150">
    <property type="entry name" value="Vaccinia Virus protein VP39"/>
    <property type="match status" value="1"/>
</dbReference>
<sequence length="248" mass="26808">MSFDAFFKIHDGMRREAPGDEASTLTALARLGPLPPGPRVLDLGCGPGGHTLELARALPDANIVAVDLHAPFIERLAREVAEQGLATRVHSRVADFGALDEAEGTIDLIWSEGAIYHLGFGTGLRRWRPLLRAGGAMAITELTWLGPAQTRPAEAREFWAAAYPAMTTSAANCAAAEAAGLRVLETFTLPERAWAAYYEPLAARVEALRGEAEHDPALATAIADTMAEIDLWRRCGAHYGYVFYLLRA</sequence>
<dbReference type="GO" id="GO:0032259">
    <property type="term" value="P:methylation"/>
    <property type="evidence" value="ECO:0007669"/>
    <property type="project" value="UniProtKB-KW"/>
</dbReference>
<dbReference type="CDD" id="cd02440">
    <property type="entry name" value="AdoMet_MTases"/>
    <property type="match status" value="1"/>
</dbReference>
<protein>
    <submittedName>
        <fullName evidence="3">Methyltransferase domain-containing protein</fullName>
    </submittedName>
</protein>
<keyword evidence="1" id="KW-0808">Transferase</keyword>
<dbReference type="Pfam" id="PF13649">
    <property type="entry name" value="Methyltransf_25"/>
    <property type="match status" value="1"/>
</dbReference>
<gene>
    <name evidence="3" type="ORF">POL58_04790</name>
</gene>
<dbReference type="Proteomes" id="UP001217838">
    <property type="component" value="Unassembled WGS sequence"/>
</dbReference>
<dbReference type="InterPro" id="IPR041698">
    <property type="entry name" value="Methyltransf_25"/>
</dbReference>
<comment type="caution">
    <text evidence="3">The sequence shown here is derived from an EMBL/GenBank/DDBJ whole genome shotgun (WGS) entry which is preliminary data.</text>
</comment>
<evidence type="ECO:0000313" key="3">
    <source>
        <dbReference type="EMBL" id="MDC0667039.1"/>
    </source>
</evidence>
<organism evidence="3 4">
    <name type="scientific">Nannocystis radixulma</name>
    <dbReference type="NCBI Taxonomy" id="2995305"/>
    <lineage>
        <taxon>Bacteria</taxon>
        <taxon>Pseudomonadati</taxon>
        <taxon>Myxococcota</taxon>
        <taxon>Polyangia</taxon>
        <taxon>Nannocystales</taxon>
        <taxon>Nannocystaceae</taxon>
        <taxon>Nannocystis</taxon>
    </lineage>
</organism>
<evidence type="ECO:0000256" key="1">
    <source>
        <dbReference type="ARBA" id="ARBA00022679"/>
    </source>
</evidence>
<evidence type="ECO:0000313" key="4">
    <source>
        <dbReference type="Proteomes" id="UP001217838"/>
    </source>
</evidence>
<feature type="domain" description="Methyltransferase" evidence="2">
    <location>
        <begin position="40"/>
        <end position="135"/>
    </location>
</feature>
<dbReference type="InterPro" id="IPR029063">
    <property type="entry name" value="SAM-dependent_MTases_sf"/>
</dbReference>